<feature type="transmembrane region" description="Helical" evidence="6">
    <location>
        <begin position="30"/>
        <end position="51"/>
    </location>
</feature>
<evidence type="ECO:0000256" key="1">
    <source>
        <dbReference type="ARBA" id="ARBA00004651"/>
    </source>
</evidence>
<feature type="transmembrane region" description="Helical" evidence="6">
    <location>
        <begin position="83"/>
        <end position="104"/>
    </location>
</feature>
<dbReference type="InterPro" id="IPR001750">
    <property type="entry name" value="ND/Mrp_TM"/>
</dbReference>
<protein>
    <submittedName>
        <fullName evidence="9">Cation:proton antiporter</fullName>
    </submittedName>
</protein>
<feature type="transmembrane region" description="Helical" evidence="6">
    <location>
        <begin position="209"/>
        <end position="225"/>
    </location>
</feature>
<dbReference type="AlphaFoldDB" id="H3ZK64"/>
<dbReference type="GO" id="GO:0005886">
    <property type="term" value="C:plasma membrane"/>
    <property type="evidence" value="ECO:0007669"/>
    <property type="project" value="UniProtKB-SubCell"/>
</dbReference>
<evidence type="ECO:0000256" key="4">
    <source>
        <dbReference type="ARBA" id="ARBA00022989"/>
    </source>
</evidence>
<name>H3ZK64_THELN</name>
<dbReference type="Pfam" id="PF10125">
    <property type="entry name" value="NADHdeh_related"/>
    <property type="match status" value="1"/>
</dbReference>
<evidence type="ECO:0000256" key="5">
    <source>
        <dbReference type="ARBA" id="ARBA00023136"/>
    </source>
</evidence>
<dbReference type="KEGG" id="tlt:OCC_08689"/>
<dbReference type="InterPro" id="IPR050586">
    <property type="entry name" value="CPA3_Na-H_Antiporter_D"/>
</dbReference>
<keyword evidence="10" id="KW-1185">Reference proteome</keyword>
<feature type="domain" description="NADH:quinone oxidoreductase/Mrp antiporter transmembrane" evidence="7">
    <location>
        <begin position="251"/>
        <end position="461"/>
    </location>
</feature>
<feature type="transmembrane region" description="Helical" evidence="6">
    <location>
        <begin position="6"/>
        <end position="23"/>
    </location>
</feature>
<reference evidence="9 10" key="1">
    <citation type="journal article" date="2012" name="J. Bacteriol.">
        <title>Genome sequence of the model hyperthermophilic archaeon Thermococcus litoralis NS-C.</title>
        <authorList>
            <person name="Gardner A.F."/>
            <person name="Kumar S."/>
            <person name="Perler F.B."/>
        </authorList>
    </citation>
    <scope>NUCLEOTIDE SEQUENCE [LARGE SCALE GENOMIC DNA]</scope>
    <source>
        <strain evidence="10">ATCC 51850 / DSM 5473 / JCM 8560 / NS-C</strain>
    </source>
</reference>
<evidence type="ECO:0000256" key="3">
    <source>
        <dbReference type="ARBA" id="ARBA00022692"/>
    </source>
</evidence>
<dbReference type="EMBL" id="CP006670">
    <property type="protein sequence ID" value="EHR79617.1"/>
    <property type="molecule type" value="Genomic_DNA"/>
</dbReference>
<dbReference type="PRINTS" id="PR01434">
    <property type="entry name" value="NADHDHGNASE5"/>
</dbReference>
<sequence>MTLPFLVILPLFGAFSMPIVSLLGKKLKEYWAVIISGATFAVAAKVFYTVWRNNEILLYTLGSDNPIGRGVNFPIRIVWEVDLFGALLALTITFVGFLAIVYSLGYMKHDTGLEKYYTLVLVLELGMLGIVITGDIFNFYVFLEIMSIASYALVAFRNDTWEGIEAGIKYMFVGSLASSFILLGIALLYGQYGTLTMSYLAIKIAENPTLVAKVALAFLIGGLLFKSGAVPVHMWLADAHPAAPSSISAMLDAHPAAPSSISAMLSGLVIKAGGVYAIARIIFSIFNPGLHTYLRTFNAPAINMDVIGWVIVFFACLTLLVGNAMAVVQTDMKRLFAFSSVGQIGYILLGIGIGVLAYGTRAGELALAGAIYHIVNHALIKALLFLVAGVVIHEAGTKNLNELSGLAKRMPLTTFFFIIGAAAIIGLPPLNGFASKWIIYESSAMYNPILAAIAVVGTVFSLAAYTKVLFTFLGKESERVRGSKEPEKSMLLPMLILVVAIIVMGLFPWQISDKIMIPAAKMLEQLNGEYILALLKFIGGA</sequence>
<dbReference type="PaxDb" id="523849-OCC_08689"/>
<dbReference type="Pfam" id="PF00662">
    <property type="entry name" value="Proton_antipo_N"/>
    <property type="match status" value="1"/>
</dbReference>
<dbReference type="InterPro" id="IPR001516">
    <property type="entry name" value="Proton_antipo_N"/>
</dbReference>
<feature type="transmembrane region" description="Helical" evidence="6">
    <location>
        <begin position="491"/>
        <end position="511"/>
    </location>
</feature>
<feature type="transmembrane region" description="Helical" evidence="6">
    <location>
        <begin position="306"/>
        <end position="328"/>
    </location>
</feature>
<keyword evidence="4 6" id="KW-1133">Transmembrane helix</keyword>
<dbReference type="HOGENOM" id="CLU_007100_9_5_2"/>
<dbReference type="OrthoDB" id="371891at2157"/>
<feature type="transmembrane region" description="Helical" evidence="6">
    <location>
        <begin position="335"/>
        <end position="358"/>
    </location>
</feature>
<feature type="transmembrane region" description="Helical" evidence="6">
    <location>
        <begin position="449"/>
        <end position="470"/>
    </location>
</feature>
<dbReference type="Pfam" id="PF00361">
    <property type="entry name" value="Proton_antipo_M"/>
    <property type="match status" value="1"/>
</dbReference>
<feature type="transmembrane region" description="Helical" evidence="6">
    <location>
        <begin position="116"/>
        <end position="133"/>
    </location>
</feature>
<dbReference type="Proteomes" id="UP000015502">
    <property type="component" value="Chromosome"/>
</dbReference>
<keyword evidence="3 6" id="KW-0812">Transmembrane</keyword>
<evidence type="ECO:0000256" key="2">
    <source>
        <dbReference type="ARBA" id="ARBA00022475"/>
    </source>
</evidence>
<feature type="transmembrane region" description="Helical" evidence="6">
    <location>
        <begin position="412"/>
        <end position="429"/>
    </location>
</feature>
<comment type="subcellular location">
    <subcellularLocation>
        <location evidence="1">Cell membrane</location>
        <topology evidence="1">Multi-pass membrane protein</topology>
    </subcellularLocation>
</comment>
<accession>H3ZK64</accession>
<evidence type="ECO:0000256" key="6">
    <source>
        <dbReference type="SAM" id="Phobius"/>
    </source>
</evidence>
<evidence type="ECO:0000313" key="10">
    <source>
        <dbReference type="Proteomes" id="UP000015502"/>
    </source>
</evidence>
<proteinExistence type="predicted"/>
<keyword evidence="5 6" id="KW-0472">Membrane</keyword>
<dbReference type="PANTHER" id="PTHR42703:SF1">
    <property type="entry name" value="NA(+)_H(+) ANTIPORTER SUBUNIT D1"/>
    <property type="match status" value="1"/>
</dbReference>
<evidence type="ECO:0000259" key="8">
    <source>
        <dbReference type="Pfam" id="PF00662"/>
    </source>
</evidence>
<dbReference type="GeneID" id="16550412"/>
<evidence type="ECO:0000313" key="9">
    <source>
        <dbReference type="EMBL" id="EHR79617.1"/>
    </source>
</evidence>
<feature type="transmembrane region" description="Helical" evidence="6">
    <location>
        <begin position="370"/>
        <end position="392"/>
    </location>
</feature>
<dbReference type="InterPro" id="IPR017059">
    <property type="entry name" value="NiFe-hyd_3_EhaH_prd"/>
</dbReference>
<gene>
    <name evidence="9" type="ORF">OCC_08689</name>
</gene>
<feature type="domain" description="NADH-Ubiquinone oxidoreductase (complex I) chain 5 N-terminal" evidence="8">
    <location>
        <begin position="72"/>
        <end position="117"/>
    </location>
</feature>
<keyword evidence="2" id="KW-1003">Cell membrane</keyword>
<dbReference type="STRING" id="523849.OCC_08689"/>
<dbReference type="PANTHER" id="PTHR42703">
    <property type="entry name" value="NADH DEHYDROGENASE"/>
    <property type="match status" value="1"/>
</dbReference>
<dbReference type="RefSeq" id="WP_004066470.1">
    <property type="nucleotide sequence ID" value="NC_022084.1"/>
</dbReference>
<organism evidence="9 10">
    <name type="scientific">Thermococcus litoralis (strain ATCC 51850 / DSM 5473 / JCM 8560 / NS-C)</name>
    <dbReference type="NCBI Taxonomy" id="523849"/>
    <lineage>
        <taxon>Archaea</taxon>
        <taxon>Methanobacteriati</taxon>
        <taxon>Methanobacteriota</taxon>
        <taxon>Thermococci</taxon>
        <taxon>Thermococcales</taxon>
        <taxon>Thermococcaceae</taxon>
        <taxon>Thermococcus</taxon>
    </lineage>
</organism>
<evidence type="ECO:0000259" key="7">
    <source>
        <dbReference type="Pfam" id="PF00361"/>
    </source>
</evidence>